<dbReference type="InterPro" id="IPR036918">
    <property type="entry name" value="Pyrv_Knase_C_sf"/>
</dbReference>
<keyword evidence="2" id="KW-1185">Reference proteome</keyword>
<reference evidence="1 2" key="1">
    <citation type="journal article" date="2016" name="Sci. Rep.">
        <title>Metabolic traits of an uncultured archaeal lineage -MSBL1- from brine pools of the Red Sea.</title>
        <authorList>
            <person name="Mwirichia R."/>
            <person name="Alam I."/>
            <person name="Rashid M."/>
            <person name="Vinu M."/>
            <person name="Ba-Alawi W."/>
            <person name="Anthony Kamau A."/>
            <person name="Kamanda Ngugi D."/>
            <person name="Goker M."/>
            <person name="Klenk H.P."/>
            <person name="Bajic V."/>
            <person name="Stingl U."/>
        </authorList>
    </citation>
    <scope>NUCLEOTIDE SEQUENCE [LARGE SCALE GENOMIC DNA]</scope>
    <source>
        <strain evidence="1">SCGC-AAA259O05</strain>
    </source>
</reference>
<sequence length="111" mass="12771">MGEILNYFETSGREKVDQTLDLTKKRTSELDIENVVLASTRGFTAERAFDVFNDDYILTVVGIGKERFNRNLRGKLEEKGHNLCFSEEVIKPAQSKNFSNLRVKEIICKPR</sequence>
<evidence type="ECO:0000313" key="1">
    <source>
        <dbReference type="EMBL" id="KXB01344.1"/>
    </source>
</evidence>
<dbReference type="EMBL" id="LHXV01000016">
    <property type="protein sequence ID" value="KXB01344.1"/>
    <property type="molecule type" value="Genomic_DNA"/>
</dbReference>
<comment type="caution">
    <text evidence="1">The sequence shown here is derived from an EMBL/GenBank/DDBJ whole genome shotgun (WGS) entry which is preliminary data.</text>
</comment>
<dbReference type="Proteomes" id="UP000070344">
    <property type="component" value="Unassembled WGS sequence"/>
</dbReference>
<organism evidence="1 2">
    <name type="scientific">candidate division MSBL1 archaeon SCGC-AAA259O05</name>
    <dbReference type="NCBI Taxonomy" id="1698271"/>
    <lineage>
        <taxon>Archaea</taxon>
        <taxon>Methanobacteriati</taxon>
        <taxon>Methanobacteriota</taxon>
        <taxon>candidate division MSBL1</taxon>
    </lineage>
</organism>
<evidence type="ECO:0000313" key="2">
    <source>
        <dbReference type="Proteomes" id="UP000070344"/>
    </source>
</evidence>
<dbReference type="AlphaFoldDB" id="A0A133V4H4"/>
<dbReference type="Gene3D" id="3.40.1380.20">
    <property type="entry name" value="Pyruvate kinase, C-terminal domain"/>
    <property type="match status" value="1"/>
</dbReference>
<accession>A0A133V4H4</accession>
<proteinExistence type="predicted"/>
<dbReference type="SUPFAM" id="SSF52935">
    <property type="entry name" value="PK C-terminal domain-like"/>
    <property type="match status" value="1"/>
</dbReference>
<protein>
    <submittedName>
        <fullName evidence="1">Uncharacterized protein</fullName>
    </submittedName>
</protein>
<name>A0A133V4H4_9EURY</name>
<gene>
    <name evidence="1" type="ORF">AKJ41_01925</name>
</gene>